<dbReference type="KEGG" id="rlc:K227x_38930"/>
<reference evidence="2 3" key="1">
    <citation type="submission" date="2019-02" db="EMBL/GenBank/DDBJ databases">
        <title>Deep-cultivation of Planctomycetes and their phenomic and genomic characterization uncovers novel biology.</title>
        <authorList>
            <person name="Wiegand S."/>
            <person name="Jogler M."/>
            <person name="Boedeker C."/>
            <person name="Pinto D."/>
            <person name="Vollmers J."/>
            <person name="Rivas-Marin E."/>
            <person name="Kohn T."/>
            <person name="Peeters S.H."/>
            <person name="Heuer A."/>
            <person name="Rast P."/>
            <person name="Oberbeckmann S."/>
            <person name="Bunk B."/>
            <person name="Jeske O."/>
            <person name="Meyerdierks A."/>
            <person name="Storesund J.E."/>
            <person name="Kallscheuer N."/>
            <person name="Luecker S."/>
            <person name="Lage O.M."/>
            <person name="Pohl T."/>
            <person name="Merkel B.J."/>
            <person name="Hornburger P."/>
            <person name="Mueller R.-W."/>
            <person name="Bruemmer F."/>
            <person name="Labrenz M."/>
            <person name="Spormann A.M."/>
            <person name="Op den Camp H."/>
            <person name="Overmann J."/>
            <person name="Amann R."/>
            <person name="Jetten M.S.M."/>
            <person name="Mascher T."/>
            <person name="Medema M.H."/>
            <person name="Devos D.P."/>
            <person name="Kaster A.-K."/>
            <person name="Ovreas L."/>
            <person name="Rohde M."/>
            <person name="Galperin M.Y."/>
            <person name="Jogler C."/>
        </authorList>
    </citation>
    <scope>NUCLEOTIDE SEQUENCE [LARGE SCALE GENOMIC DNA]</scope>
    <source>
        <strain evidence="2 3">K22_7</strain>
    </source>
</reference>
<feature type="signal peptide" evidence="1">
    <location>
        <begin position="1"/>
        <end position="20"/>
    </location>
</feature>
<protein>
    <recommendedName>
        <fullName evidence="4">Lipoprotein</fullName>
    </recommendedName>
</protein>
<feature type="chain" id="PRO_5021855360" description="Lipoprotein" evidence="1">
    <location>
        <begin position="21"/>
        <end position="147"/>
    </location>
</feature>
<evidence type="ECO:0000313" key="2">
    <source>
        <dbReference type="EMBL" id="QDT05493.1"/>
    </source>
</evidence>
<keyword evidence="1" id="KW-0732">Signal</keyword>
<evidence type="ECO:0008006" key="4">
    <source>
        <dbReference type="Google" id="ProtNLM"/>
    </source>
</evidence>
<sequence length="147" mass="15059" precursor="true">MTGVRSFVFAAVAAVCFTQAGCSSSDSSSVTAAGTVTVAGQPLSGAVITLEPMSGTTGPNASVPVLGGQFEIGPEAELHGGQYRVRVSMIPASIRSGIPTKSDDGTTYQLPAADAMIDPAFDGDSKLTCDLRSGEVNPLQFDVRFLK</sequence>
<name>A0A517NED9_9BACT</name>
<evidence type="ECO:0000256" key="1">
    <source>
        <dbReference type="SAM" id="SignalP"/>
    </source>
</evidence>
<evidence type="ECO:0000313" key="3">
    <source>
        <dbReference type="Proteomes" id="UP000318538"/>
    </source>
</evidence>
<dbReference type="EMBL" id="CP036525">
    <property type="protein sequence ID" value="QDT05493.1"/>
    <property type="molecule type" value="Genomic_DNA"/>
</dbReference>
<dbReference type="AlphaFoldDB" id="A0A517NED9"/>
<accession>A0A517NED9</accession>
<dbReference type="RefSeq" id="WP_145171644.1">
    <property type="nucleotide sequence ID" value="NZ_CP036525.1"/>
</dbReference>
<gene>
    <name evidence="2" type="ORF">K227x_38930</name>
</gene>
<organism evidence="2 3">
    <name type="scientific">Rubripirellula lacrimiformis</name>
    <dbReference type="NCBI Taxonomy" id="1930273"/>
    <lineage>
        <taxon>Bacteria</taxon>
        <taxon>Pseudomonadati</taxon>
        <taxon>Planctomycetota</taxon>
        <taxon>Planctomycetia</taxon>
        <taxon>Pirellulales</taxon>
        <taxon>Pirellulaceae</taxon>
        <taxon>Rubripirellula</taxon>
    </lineage>
</organism>
<dbReference type="Proteomes" id="UP000318538">
    <property type="component" value="Chromosome"/>
</dbReference>
<keyword evidence="3" id="KW-1185">Reference proteome</keyword>
<proteinExistence type="predicted"/>
<dbReference type="OrthoDB" id="270810at2"/>